<evidence type="ECO:0000313" key="1">
    <source>
        <dbReference type="EMBL" id="AOO13173.1"/>
    </source>
</evidence>
<sequence length="62" mass="7087">MTVTTTSSLKKLIKRYKDALNSVETNPLKYTDGQIHALKQRLREINVEYQSMVKEEKGGFGV</sequence>
<dbReference type="Proteomes" id="UP000226173">
    <property type="component" value="Segment"/>
</dbReference>
<dbReference type="EMBL" id="KX349302">
    <property type="protein sequence ID" value="AOO14037.1"/>
    <property type="molecule type" value="Genomic_DNA"/>
</dbReference>
<evidence type="ECO:0000313" key="3">
    <source>
        <dbReference type="EMBL" id="AOO13605.1"/>
    </source>
</evidence>
<evidence type="ECO:0000313" key="4">
    <source>
        <dbReference type="EMBL" id="AOO13821.1"/>
    </source>
</evidence>
<evidence type="ECO:0000313" key="2">
    <source>
        <dbReference type="EMBL" id="AOO13389.1"/>
    </source>
</evidence>
<dbReference type="EMBL" id="KX349299">
    <property type="protein sequence ID" value="AOO13389.1"/>
    <property type="molecule type" value="Genomic_DNA"/>
</dbReference>
<dbReference type="EMBL" id="KX349301">
    <property type="protein sequence ID" value="AOO13821.1"/>
    <property type="molecule type" value="Genomic_DNA"/>
</dbReference>
<evidence type="ECO:0000313" key="9">
    <source>
        <dbReference type="EMBL" id="AOO14905.1"/>
    </source>
</evidence>
<dbReference type="EMBL" id="KX349303">
    <property type="protein sequence ID" value="AOO14253.1"/>
    <property type="molecule type" value="Genomic_DNA"/>
</dbReference>
<evidence type="ECO:0000313" key="5">
    <source>
        <dbReference type="EMBL" id="AOO14037.1"/>
    </source>
</evidence>
<dbReference type="EMBL" id="KX349298">
    <property type="protein sequence ID" value="AOO13173.1"/>
    <property type="molecule type" value="Genomic_DNA"/>
</dbReference>
<dbReference type="EMBL" id="KX349304">
    <property type="protein sequence ID" value="AOO14473.1"/>
    <property type="molecule type" value="Genomic_DNA"/>
</dbReference>
<dbReference type="Proteomes" id="UP000223981">
    <property type="component" value="Segment"/>
</dbReference>
<protein>
    <submittedName>
        <fullName evidence="7">Uncharacterized protein</fullName>
    </submittedName>
</protein>
<proteinExistence type="predicted"/>
<gene>
    <name evidence="1" type="ORF">LIS021110_059</name>
    <name evidence="2" type="ORF">LIS110610_059</name>
    <name evidence="3" type="ORF">Np111211_059</name>
    <name evidence="4" type="ORF">Np450711_059</name>
    <name evidence="5" type="ORF">RW030110_059</name>
    <name evidence="6" type="ORF">Sn110110_059</name>
    <name evidence="7" type="ORF">Sn180910_059</name>
    <name evidence="8" type="ORF">Sn230910_059</name>
    <name evidence="9" type="ORF">W1230910_059</name>
</gene>
<reference evidence="10 11" key="1">
    <citation type="journal article" date="2016" name="Environ. Microbiol.">
        <title>Genomic diversification of marine cyanophages into stable ecotypes.</title>
        <authorList>
            <person name="Marston M.F."/>
            <person name="Martiny J.B."/>
        </authorList>
    </citation>
    <scope>NUCLEOTIDE SEQUENCE [LARGE SCALE GENOMIC DNA]</scope>
    <source>
        <strain evidence="1">LIS_02_1110</strain>
        <strain evidence="2">LIS_22_0610</strain>
        <strain evidence="3">Np_11_1211</strain>
        <strain evidence="4">Np_45_0711</strain>
        <strain evidence="5">RW_03_0110</strain>
        <strain evidence="6">Sn_11_0110</strain>
        <strain evidence="7">Sn_18_0910</strain>
        <strain evidence="8">Sn_23_0910</strain>
        <strain evidence="9">W1_23_0910</strain>
    </source>
</reference>
<dbReference type="Proteomes" id="UP000225271">
    <property type="component" value="Segment"/>
</dbReference>
<dbReference type="Proteomes" id="UP000223288">
    <property type="component" value="Segment"/>
</dbReference>
<dbReference type="EMBL" id="KX349306">
    <property type="protein sequence ID" value="AOO14905.1"/>
    <property type="molecule type" value="Genomic_DNA"/>
</dbReference>
<dbReference type="Proteomes" id="UP000223711">
    <property type="component" value="Segment"/>
</dbReference>
<evidence type="ECO:0000313" key="8">
    <source>
        <dbReference type="EMBL" id="AOO14689.1"/>
    </source>
</evidence>
<evidence type="ECO:0000313" key="6">
    <source>
        <dbReference type="EMBL" id="AOO14253.1"/>
    </source>
</evidence>
<name>A0A1D7SLH5_9CAUD</name>
<accession>A0A1D7SLH5</accession>
<dbReference type="Proteomes" id="UP000225808">
    <property type="component" value="Segment"/>
</dbReference>
<dbReference type="EMBL" id="KX349305">
    <property type="protein sequence ID" value="AOO14689.1"/>
    <property type="molecule type" value="Genomic_DNA"/>
</dbReference>
<organism evidence="7 11">
    <name type="scientific">Cyanophage S-RIM14</name>
    <dbReference type="NCBI Taxonomy" id="1278423"/>
    <lineage>
        <taxon>Viruses</taxon>
        <taxon>Duplodnaviria</taxon>
        <taxon>Heunggongvirae</taxon>
        <taxon>Uroviricota</taxon>
        <taxon>Caudoviricetes</taxon>
        <taxon>Pantevenvirales</taxon>
        <taxon>Kyanoviridae</taxon>
        <taxon>Ahtivirus</taxon>
        <taxon>Ahtivirus sagseatwo</taxon>
    </lineage>
</organism>
<dbReference type="EMBL" id="KX349300">
    <property type="protein sequence ID" value="AOO13605.1"/>
    <property type="molecule type" value="Genomic_DNA"/>
</dbReference>
<evidence type="ECO:0000313" key="11">
    <source>
        <dbReference type="Proteomes" id="UP000223576"/>
    </source>
</evidence>
<dbReference type="Proteomes" id="UP000224257">
    <property type="component" value="Segment"/>
</dbReference>
<dbReference type="Proteomes" id="UP000223576">
    <property type="component" value="Segment"/>
</dbReference>
<evidence type="ECO:0000313" key="10">
    <source>
        <dbReference type="Proteomes" id="UP000223288"/>
    </source>
</evidence>
<dbReference type="Proteomes" id="UP000224953">
    <property type="component" value="Genome"/>
</dbReference>
<evidence type="ECO:0000313" key="7">
    <source>
        <dbReference type="EMBL" id="AOO14473.1"/>
    </source>
</evidence>